<dbReference type="SUPFAM" id="SSF53474">
    <property type="entry name" value="alpha/beta-Hydrolases"/>
    <property type="match status" value="1"/>
</dbReference>
<keyword evidence="3" id="KW-1185">Reference proteome</keyword>
<dbReference type="PANTHER" id="PTHR43194">
    <property type="entry name" value="HYDROLASE ALPHA/BETA FOLD FAMILY"/>
    <property type="match status" value="1"/>
</dbReference>
<reference evidence="3" key="1">
    <citation type="submission" date="2016-10" db="EMBL/GenBank/DDBJ databases">
        <authorList>
            <person name="Varghese N."/>
            <person name="Submissions S."/>
        </authorList>
    </citation>
    <scope>NUCLEOTIDE SEQUENCE [LARGE SCALE GENOMIC DNA]</scope>
    <source>
        <strain evidence="3">CGMCC 4.3530</strain>
    </source>
</reference>
<dbReference type="Pfam" id="PF00561">
    <property type="entry name" value="Abhydrolase_1"/>
    <property type="match status" value="1"/>
</dbReference>
<proteinExistence type="predicted"/>
<feature type="domain" description="AB hydrolase-1" evidence="1">
    <location>
        <begin position="29"/>
        <end position="275"/>
    </location>
</feature>
<dbReference type="EMBL" id="FNOK01000047">
    <property type="protein sequence ID" value="SDZ11665.1"/>
    <property type="molecule type" value="Genomic_DNA"/>
</dbReference>
<sequence length="291" mass="31428">MTGFANVTDLELAGGPVRLYAAGSEEREPVLLLHGAMLDTVELLWHRVLPALASTHRVYAIDLPKHGGSRPWHRTVDQELCELIVDQLLDHLGIERVSLVGHSMGGGISLGFSLHHPERVARAVFSAPGGIGARRPAQLATWLALRTPGLLSASSRYLANSATVIRRSMVRGLAAGAATEDFDRIVELARAEAQAKARHREKALDDWQILAYGPFGMRLDYLPELGRLAVPSLWLRGSDDALVGDREVRQAAAAAPGGRSAVVSGAGHLLPLDRPVEFHRLIAEFLAEGQP</sequence>
<evidence type="ECO:0000313" key="3">
    <source>
        <dbReference type="Proteomes" id="UP000199529"/>
    </source>
</evidence>
<dbReference type="OrthoDB" id="4481859at2"/>
<dbReference type="InterPro" id="IPR000073">
    <property type="entry name" value="AB_hydrolase_1"/>
</dbReference>
<protein>
    <submittedName>
        <fullName evidence="2">Pimeloyl-ACP methyl ester carboxylesterase</fullName>
    </submittedName>
</protein>
<dbReference type="InterPro" id="IPR050228">
    <property type="entry name" value="Carboxylesterase_BioH"/>
</dbReference>
<dbReference type="RefSeq" id="WP_093274241.1">
    <property type="nucleotide sequence ID" value="NZ_FNOK01000047.1"/>
</dbReference>
<accession>A0A1H3QF71</accession>
<dbReference type="InterPro" id="IPR029058">
    <property type="entry name" value="AB_hydrolase_fold"/>
</dbReference>
<dbReference type="PRINTS" id="PR00111">
    <property type="entry name" value="ABHYDROLASE"/>
</dbReference>
<organism evidence="2 3">
    <name type="scientific">Saccharopolyspora shandongensis</name>
    <dbReference type="NCBI Taxonomy" id="418495"/>
    <lineage>
        <taxon>Bacteria</taxon>
        <taxon>Bacillati</taxon>
        <taxon>Actinomycetota</taxon>
        <taxon>Actinomycetes</taxon>
        <taxon>Pseudonocardiales</taxon>
        <taxon>Pseudonocardiaceae</taxon>
        <taxon>Saccharopolyspora</taxon>
    </lineage>
</organism>
<name>A0A1H3QF71_9PSEU</name>
<dbReference type="PANTHER" id="PTHR43194:SF5">
    <property type="entry name" value="PIMELOYL-[ACYL-CARRIER PROTEIN] METHYL ESTER ESTERASE"/>
    <property type="match status" value="1"/>
</dbReference>
<dbReference type="Proteomes" id="UP000199529">
    <property type="component" value="Unassembled WGS sequence"/>
</dbReference>
<dbReference type="GO" id="GO:0003824">
    <property type="term" value="F:catalytic activity"/>
    <property type="evidence" value="ECO:0007669"/>
    <property type="project" value="UniProtKB-ARBA"/>
</dbReference>
<dbReference type="Gene3D" id="3.40.50.1820">
    <property type="entry name" value="alpha/beta hydrolase"/>
    <property type="match status" value="1"/>
</dbReference>
<evidence type="ECO:0000259" key="1">
    <source>
        <dbReference type="Pfam" id="PF00561"/>
    </source>
</evidence>
<gene>
    <name evidence="2" type="ORF">SAMN05216215_104726</name>
</gene>
<evidence type="ECO:0000313" key="2">
    <source>
        <dbReference type="EMBL" id="SDZ11665.1"/>
    </source>
</evidence>
<dbReference type="AlphaFoldDB" id="A0A1H3QF71"/>
<dbReference type="STRING" id="418495.SAMN05216215_104726"/>